<proteinExistence type="predicted"/>
<protein>
    <submittedName>
        <fullName evidence="4">Uncharacterized protein</fullName>
    </submittedName>
</protein>
<evidence type="ECO:0000259" key="2">
    <source>
        <dbReference type="Pfam" id="PF03372"/>
    </source>
</evidence>
<organism evidence="4 5">
    <name type="scientific">Brassica carinata</name>
    <name type="common">Ethiopian mustard</name>
    <name type="synonym">Abyssinian cabbage</name>
    <dbReference type="NCBI Taxonomy" id="52824"/>
    <lineage>
        <taxon>Eukaryota</taxon>
        <taxon>Viridiplantae</taxon>
        <taxon>Streptophyta</taxon>
        <taxon>Embryophyta</taxon>
        <taxon>Tracheophyta</taxon>
        <taxon>Spermatophyta</taxon>
        <taxon>Magnoliopsida</taxon>
        <taxon>eudicotyledons</taxon>
        <taxon>Gunneridae</taxon>
        <taxon>Pentapetalae</taxon>
        <taxon>rosids</taxon>
        <taxon>malvids</taxon>
        <taxon>Brassicales</taxon>
        <taxon>Brassicaceae</taxon>
        <taxon>Brassiceae</taxon>
        <taxon>Brassica</taxon>
    </lineage>
</organism>
<dbReference type="InterPro" id="IPR005135">
    <property type="entry name" value="Endo/exonuclease/phosphatase"/>
</dbReference>
<dbReference type="PANTHER" id="PTHR33116">
    <property type="entry name" value="REVERSE TRANSCRIPTASE ZINC-BINDING DOMAIN-CONTAINING PROTEIN-RELATED-RELATED"/>
    <property type="match status" value="1"/>
</dbReference>
<dbReference type="GO" id="GO:0003676">
    <property type="term" value="F:nucleic acid binding"/>
    <property type="evidence" value="ECO:0007669"/>
    <property type="project" value="InterPro"/>
</dbReference>
<dbReference type="Pfam" id="PF03372">
    <property type="entry name" value="Exo_endo_phos"/>
    <property type="match status" value="1"/>
</dbReference>
<name>A0A8X7UWP4_BRACI</name>
<accession>A0A8X7UWP4</accession>
<sequence length="986" mass="112408">MHEKVRCPLLKKGAQTDRRASPAPTVEAEREQSKGILAHSIQPFDGPPCFPPLFPELSKQDLRMAMQYISHSDPTERMARIERVRQGIEAESSMRLTRISGDLDKGKGHVFSYKELSFTQLLQCQSEKAMALLISSHAPALSAPVLISTGFQLGPSSEGRVSGNLSQRKVVRKRPTAWKRKMNTTGRAVAEEQVGTSLEPSQRSSKRKSTLSLLASDNKNPKTSELTSLGYDGIYTVEPLGLSGGLAVFWKSSYGVEILSGDKRIIDLKVSVLRERRQEVWDRLVEIGLRRNEPWLLAGDFNELMSNEDKLGGAVREESSFWDFRDMARSCKIRELRSSGNPLSWGGWRELVWVQCRLDRCFGNDVWFNLFPRSSVEYGDMWGSDHRHMLIGFVLEQRELKRGRFYLDNRLLHRQGFEEVVVQGWGDSGDPMSIMDRITQVRRGISRWKKTSDLNSHERILRLKAALEREVSKLYPIRAVLKRIKKQLAEAYMEEERYWRQKCREEWLKEGDRNTKYFHNVVKGKKVQNRLLMLLDEAGEEHFSEGQMINPLKSSVIFGSKVPADVKTEIQGILNIEKKGGAGTYLGLPECFSGLKRQLLSFIRSKLHGRLNGWFAKALSQGGKEILLKPVCLALPIYAMTCFRLSKDTCARLVSAMTEFWWSSGSNRRKIAWVSWQKLCKSKSEGGLGFKDLEMFNQSLLGKQAFRIWSNPDSLVARVLKHRYFRNGSFMESSLGSRPSYAWRSILHGRELLKQGLVQSIGDGSRTNVWWDKWIIDKVPRSPNYRADSVVDLTLKVRWLRPPPNWLKCNVASSWTFNAPLSGAAWLLRDEEGKVLLHSRRAFTRLASSLTTELHALLWSVESMVSHHSQPSSLTTELHALLWSVESMVSHHSQRVIFETSSLDLRMALLRPDLFPQFHLLISAIVERLRLFQDWSVNFIKNERNLAAKSITNSVTSDNRSQSYVASGGPLWLNDLLIKEASATAL</sequence>
<keyword evidence="5" id="KW-1185">Reference proteome</keyword>
<gene>
    <name evidence="4" type="ORF">Bca52824_041689</name>
</gene>
<evidence type="ECO:0000313" key="4">
    <source>
        <dbReference type="EMBL" id="KAG2295020.1"/>
    </source>
</evidence>
<feature type="region of interest" description="Disordered" evidence="1">
    <location>
        <begin position="182"/>
        <end position="217"/>
    </location>
</feature>
<dbReference type="AlphaFoldDB" id="A0A8X7UWP4"/>
<dbReference type="InterPro" id="IPR036691">
    <property type="entry name" value="Endo/exonu/phosph_ase_sf"/>
</dbReference>
<comment type="caution">
    <text evidence="4">The sequence shown here is derived from an EMBL/GenBank/DDBJ whole genome shotgun (WGS) entry which is preliminary data.</text>
</comment>
<dbReference type="CDD" id="cd06222">
    <property type="entry name" value="RNase_H_like"/>
    <property type="match status" value="1"/>
</dbReference>
<dbReference type="InterPro" id="IPR002156">
    <property type="entry name" value="RNaseH_domain"/>
</dbReference>
<dbReference type="EMBL" id="JAAMPC010000009">
    <property type="protein sequence ID" value="KAG2295020.1"/>
    <property type="molecule type" value="Genomic_DNA"/>
</dbReference>
<reference evidence="4 5" key="1">
    <citation type="submission" date="2020-02" db="EMBL/GenBank/DDBJ databases">
        <authorList>
            <person name="Ma Q."/>
            <person name="Huang Y."/>
            <person name="Song X."/>
            <person name="Pei D."/>
        </authorList>
    </citation>
    <scope>NUCLEOTIDE SEQUENCE [LARGE SCALE GENOMIC DNA]</scope>
    <source>
        <strain evidence="4">Sxm20200214</strain>
        <tissue evidence="4">Leaf</tissue>
    </source>
</reference>
<feature type="domain" description="Endonuclease/exonuclease/phosphatase" evidence="2">
    <location>
        <begin position="240"/>
        <end position="386"/>
    </location>
</feature>
<feature type="domain" description="RNase H type-1" evidence="3">
    <location>
        <begin position="810"/>
        <end position="867"/>
    </location>
</feature>
<dbReference type="Pfam" id="PF13456">
    <property type="entry name" value="RVT_3"/>
    <property type="match status" value="1"/>
</dbReference>
<dbReference type="SUPFAM" id="SSF56219">
    <property type="entry name" value="DNase I-like"/>
    <property type="match status" value="1"/>
</dbReference>
<evidence type="ECO:0000256" key="1">
    <source>
        <dbReference type="SAM" id="MobiDB-lite"/>
    </source>
</evidence>
<dbReference type="Proteomes" id="UP000886595">
    <property type="component" value="Unassembled WGS sequence"/>
</dbReference>
<dbReference type="InterPro" id="IPR044730">
    <property type="entry name" value="RNase_H-like_dom_plant"/>
</dbReference>
<dbReference type="OrthoDB" id="1432405at2759"/>
<feature type="region of interest" description="Disordered" evidence="1">
    <location>
        <begin position="1"/>
        <end position="26"/>
    </location>
</feature>
<dbReference type="Gene3D" id="3.60.10.10">
    <property type="entry name" value="Endonuclease/exonuclease/phosphatase"/>
    <property type="match status" value="1"/>
</dbReference>
<dbReference type="GO" id="GO:0004523">
    <property type="term" value="F:RNA-DNA hybrid ribonuclease activity"/>
    <property type="evidence" value="ECO:0007669"/>
    <property type="project" value="InterPro"/>
</dbReference>
<evidence type="ECO:0000259" key="3">
    <source>
        <dbReference type="Pfam" id="PF13456"/>
    </source>
</evidence>
<evidence type="ECO:0000313" key="5">
    <source>
        <dbReference type="Proteomes" id="UP000886595"/>
    </source>
</evidence>
<dbReference type="PANTHER" id="PTHR33116:SF86">
    <property type="entry name" value="REVERSE TRANSCRIPTASE DOMAIN-CONTAINING PROTEIN"/>
    <property type="match status" value="1"/>
</dbReference>